<accession>A0AAE0T0L6</accession>
<keyword evidence="3" id="KW-0812">Transmembrane</keyword>
<evidence type="ECO:0000313" key="4">
    <source>
        <dbReference type="EMBL" id="KAK3601597.1"/>
    </source>
</evidence>
<organism evidence="4 5">
    <name type="scientific">Potamilus streckersoni</name>
    <dbReference type="NCBI Taxonomy" id="2493646"/>
    <lineage>
        <taxon>Eukaryota</taxon>
        <taxon>Metazoa</taxon>
        <taxon>Spiralia</taxon>
        <taxon>Lophotrochozoa</taxon>
        <taxon>Mollusca</taxon>
        <taxon>Bivalvia</taxon>
        <taxon>Autobranchia</taxon>
        <taxon>Heteroconchia</taxon>
        <taxon>Palaeoheterodonta</taxon>
        <taxon>Unionida</taxon>
        <taxon>Unionoidea</taxon>
        <taxon>Unionidae</taxon>
        <taxon>Ambleminae</taxon>
        <taxon>Lampsilini</taxon>
        <taxon>Potamilus</taxon>
    </lineage>
</organism>
<evidence type="ECO:0000256" key="2">
    <source>
        <dbReference type="ARBA" id="ARBA00022475"/>
    </source>
</evidence>
<dbReference type="GO" id="GO:0005886">
    <property type="term" value="C:plasma membrane"/>
    <property type="evidence" value="ECO:0007669"/>
    <property type="project" value="UniProtKB-SubCell"/>
</dbReference>
<name>A0AAE0T0L6_9BIVA</name>
<feature type="transmembrane region" description="Helical" evidence="3">
    <location>
        <begin position="316"/>
        <end position="339"/>
    </location>
</feature>
<dbReference type="InterPro" id="IPR038683">
    <property type="entry name" value="IL17RA/B_FnIII-like_1_sf"/>
</dbReference>
<dbReference type="AlphaFoldDB" id="A0AAE0T0L6"/>
<keyword evidence="3" id="KW-0472">Membrane</keyword>
<reference evidence="4" key="2">
    <citation type="journal article" date="2021" name="Genome Biol. Evol.">
        <title>Developing a high-quality reference genome for a parasitic bivalve with doubly uniparental inheritance (Bivalvia: Unionida).</title>
        <authorList>
            <person name="Smith C.H."/>
        </authorList>
    </citation>
    <scope>NUCLEOTIDE SEQUENCE</scope>
    <source>
        <strain evidence="4">CHS0354</strain>
        <tissue evidence="4">Mantle</tissue>
    </source>
</reference>
<keyword evidence="3" id="KW-1133">Transmembrane helix</keyword>
<feature type="transmembrane region" description="Helical" evidence="3">
    <location>
        <begin position="12"/>
        <end position="29"/>
    </location>
</feature>
<reference evidence="4" key="3">
    <citation type="submission" date="2023-05" db="EMBL/GenBank/DDBJ databases">
        <authorList>
            <person name="Smith C.H."/>
        </authorList>
    </citation>
    <scope>NUCLEOTIDE SEQUENCE</scope>
    <source>
        <strain evidence="4">CHS0354</strain>
        <tissue evidence="4">Mantle</tissue>
    </source>
</reference>
<gene>
    <name evidence="4" type="ORF">CHS0354_027844</name>
</gene>
<comment type="caution">
    <text evidence="4">The sequence shown here is derived from an EMBL/GenBank/DDBJ whole genome shotgun (WGS) entry which is preliminary data.</text>
</comment>
<proteinExistence type="predicted"/>
<dbReference type="Gene3D" id="2.60.40.2160">
    <property type="entry name" value="Interleukin-17 receptor A/B, fibronectin-III-like domain 1"/>
    <property type="match status" value="1"/>
</dbReference>
<dbReference type="EMBL" id="JAEAOA010001685">
    <property type="protein sequence ID" value="KAK3601597.1"/>
    <property type="molecule type" value="Genomic_DNA"/>
</dbReference>
<reference evidence="4" key="1">
    <citation type="journal article" date="2021" name="Genome Biol. Evol.">
        <title>A High-Quality Reference Genome for a Parasitic Bivalve with Doubly Uniparental Inheritance (Bivalvia: Unionida).</title>
        <authorList>
            <person name="Smith C.H."/>
        </authorList>
    </citation>
    <scope>NUCLEOTIDE SEQUENCE</scope>
    <source>
        <strain evidence="4">CHS0354</strain>
    </source>
</reference>
<evidence type="ECO:0000256" key="3">
    <source>
        <dbReference type="SAM" id="Phobius"/>
    </source>
</evidence>
<evidence type="ECO:0000256" key="1">
    <source>
        <dbReference type="ARBA" id="ARBA00004251"/>
    </source>
</evidence>
<keyword evidence="5" id="KW-1185">Reference proteome</keyword>
<keyword evidence="2" id="KW-1003">Cell membrane</keyword>
<evidence type="ECO:0000313" key="5">
    <source>
        <dbReference type="Proteomes" id="UP001195483"/>
    </source>
</evidence>
<protein>
    <submittedName>
        <fullName evidence="4">Uncharacterized protein</fullName>
    </submittedName>
</protein>
<dbReference type="Proteomes" id="UP001195483">
    <property type="component" value="Unassembled WGS sequence"/>
</dbReference>
<comment type="subcellular location">
    <subcellularLocation>
        <location evidence="1">Cell membrane</location>
        <topology evidence="1">Single-pass type I membrane protein</topology>
    </subcellularLocation>
</comment>
<sequence length="836" mass="94235">MAKKRVAVFHQPFSFILIASFVTVTVSYIDIDMEKCSNCTGRADVPCIVQHLSHWCQHPKYSSSWPGAPQDLTAKSLKLNGKWFANFSWKPPYDSSLKSLEGFHLTVNVLEQEIYGIGHPDCFFINLTQVDWTKVEDRHNVLFHFDCISSENPVTVFIMVTSSPAPSSKAQRKDIAIQLPVGDVNIVERAKRHYKKGVGRTFYEPDWNVTINVKKEMVDGCPEVHVRFEPLYPSASAHTVLVYPIQSEEAEEFVTLEVPKNYTVFKNLPSNKTYFVLIKPENEEISFMWRANGSVFIEECKTGIGDISRSNPRSNYIALIIVCGIFLVAIVTACSFCLIRTRHNGIDSFDLFVICKTRPPVRYAAAQTGEAPNNMTDFASETKRVLCVLHSNHPKMKQACQALCRLLQKTSTLDVLTTEEILSNRDPLNTTHLQDVPLLILDEIMMQLWKDDSDGKSIHDSGAVANIIRMVKKTHCVDDILFVSLFSKEQRCWKSLIPDIGKKLYYISTKTNVECDHKLELNPVAISELLAQLPGCKVDYTWMDSEEARMFERSIQSLAPTCENDDGVQMEYSMVGLESASAVDGERYCSWSSSLSSSHSTIASASPNKSPYRKSNERQIVHPENECSLHYPNDSGHAFHGKNSTDQWVEQQSSINSNFARVKSKLCCTSDCPNCQTEPLLGSDVCVYQNGSAIYINEKSITTLRHFPKIEGYRNSFIPCHNGQVVTGKGNIRTPYHLDSFNARSGQINPDIMTGRYKSSGHVIHSPLTGSSAVRCKNSNRDHRCRMHHACDCGYDHSEEFIGPESDEESTTDSVLFKKLMDLNKRNGYLPKKEDV</sequence>